<dbReference type="FunFam" id="3.30.565.10:FF:000010">
    <property type="entry name" value="Sensor histidine kinase RcsC"/>
    <property type="match status" value="1"/>
</dbReference>
<evidence type="ECO:0000256" key="5">
    <source>
        <dbReference type="ARBA" id="ARBA00022777"/>
    </source>
</evidence>
<dbReference type="Pfam" id="PF02518">
    <property type="entry name" value="HATPase_c"/>
    <property type="match status" value="1"/>
</dbReference>
<dbReference type="CDD" id="cd00130">
    <property type="entry name" value="PAS"/>
    <property type="match status" value="1"/>
</dbReference>
<evidence type="ECO:0000259" key="7">
    <source>
        <dbReference type="PROSITE" id="PS50109"/>
    </source>
</evidence>
<dbReference type="STRING" id="596152.DesU5LDRAFT_1030"/>
<evidence type="ECO:0000256" key="3">
    <source>
        <dbReference type="ARBA" id="ARBA00022553"/>
    </source>
</evidence>
<name>I2PYX5_9BACT</name>
<evidence type="ECO:0000256" key="2">
    <source>
        <dbReference type="ARBA" id="ARBA00012438"/>
    </source>
</evidence>
<dbReference type="HOGENOM" id="CLU_000445_114_71_7"/>
<dbReference type="Gene3D" id="3.30.450.20">
    <property type="entry name" value="PAS domain"/>
    <property type="match status" value="3"/>
</dbReference>
<dbReference type="SUPFAM" id="SSF55785">
    <property type="entry name" value="PYP-like sensor domain (PAS domain)"/>
    <property type="match status" value="1"/>
</dbReference>
<keyword evidence="6" id="KW-0812">Transmembrane</keyword>
<dbReference type="InterPro" id="IPR003661">
    <property type="entry name" value="HisK_dim/P_dom"/>
</dbReference>
<dbReference type="SMART" id="SM00388">
    <property type="entry name" value="HisKA"/>
    <property type="match status" value="1"/>
</dbReference>
<proteinExistence type="predicted"/>
<dbReference type="PANTHER" id="PTHR43047">
    <property type="entry name" value="TWO-COMPONENT HISTIDINE PROTEIN KINASE"/>
    <property type="match status" value="1"/>
</dbReference>
<dbReference type="CDD" id="cd00082">
    <property type="entry name" value="HisKA"/>
    <property type="match status" value="1"/>
</dbReference>
<reference evidence="10" key="1">
    <citation type="submission" date="2011-11" db="EMBL/GenBank/DDBJ databases">
        <title>Improved High-Quality Draft sequence of Desulfovibrio sp. U5L.</title>
        <authorList>
            <consortium name="US DOE Joint Genome Institute"/>
            <person name="Lucas S."/>
            <person name="Han J."/>
            <person name="Lapidus A."/>
            <person name="Cheng J.-F."/>
            <person name="Goodwin L."/>
            <person name="Pitluck S."/>
            <person name="Peters L."/>
            <person name="Ovchinnikova G."/>
            <person name="Held B."/>
            <person name="Detter J.C."/>
            <person name="Han C."/>
            <person name="Tapia R."/>
            <person name="Land M."/>
            <person name="Hauser L."/>
            <person name="Kyrpides N."/>
            <person name="Ivanova N."/>
            <person name="Pagani I."/>
            <person name="Gabster J."/>
            <person name="Walker C."/>
            <person name="Stolyar S."/>
            <person name="Stahl D."/>
            <person name="Arkin A."/>
            <person name="Dehal P."/>
            <person name="Hazen T."/>
            <person name="Woyke T."/>
        </authorList>
    </citation>
    <scope>NUCLEOTIDE SEQUENCE [LARGE SCALE GENOMIC DNA]</scope>
    <source>
        <strain evidence="10">U5L</strain>
    </source>
</reference>
<keyword evidence="6" id="KW-0472">Membrane</keyword>
<accession>I2PYX5</accession>
<dbReference type="SMART" id="SM00091">
    <property type="entry name" value="PAS"/>
    <property type="match status" value="1"/>
</dbReference>
<evidence type="ECO:0000256" key="6">
    <source>
        <dbReference type="SAM" id="Phobius"/>
    </source>
</evidence>
<dbReference type="Pfam" id="PF00512">
    <property type="entry name" value="HisKA"/>
    <property type="match status" value="1"/>
</dbReference>
<evidence type="ECO:0000259" key="8">
    <source>
        <dbReference type="PROSITE" id="PS50112"/>
    </source>
</evidence>
<dbReference type="EMBL" id="JH600068">
    <property type="protein sequence ID" value="EIG52731.1"/>
    <property type="molecule type" value="Genomic_DNA"/>
</dbReference>
<keyword evidence="3" id="KW-0597">Phosphoprotein</keyword>
<dbReference type="PROSITE" id="PS50113">
    <property type="entry name" value="PAC"/>
    <property type="match status" value="1"/>
</dbReference>
<dbReference type="SUPFAM" id="SSF47384">
    <property type="entry name" value="Homodimeric domain of signal transducing histidine kinase"/>
    <property type="match status" value="1"/>
</dbReference>
<dbReference type="SMART" id="SM00086">
    <property type="entry name" value="PAC"/>
    <property type="match status" value="1"/>
</dbReference>
<dbReference type="PROSITE" id="PS50109">
    <property type="entry name" value="HIS_KIN"/>
    <property type="match status" value="1"/>
</dbReference>
<feature type="domain" description="PAC" evidence="9">
    <location>
        <begin position="427"/>
        <end position="479"/>
    </location>
</feature>
<dbReference type="InterPro" id="IPR004358">
    <property type="entry name" value="Sig_transdc_His_kin-like_C"/>
</dbReference>
<dbReference type="InterPro" id="IPR001610">
    <property type="entry name" value="PAC"/>
</dbReference>
<dbReference type="OrthoDB" id="5440058at2"/>
<dbReference type="InterPro" id="IPR003594">
    <property type="entry name" value="HATPase_dom"/>
</dbReference>
<dbReference type="InterPro" id="IPR036097">
    <property type="entry name" value="HisK_dim/P_sf"/>
</dbReference>
<dbReference type="PRINTS" id="PR00344">
    <property type="entry name" value="BCTRLSENSOR"/>
</dbReference>
<dbReference type="Gene3D" id="1.10.287.130">
    <property type="match status" value="1"/>
</dbReference>
<gene>
    <name evidence="10" type="ORF">DesU5LDRAFT_1030</name>
</gene>
<dbReference type="InterPro" id="IPR000014">
    <property type="entry name" value="PAS"/>
</dbReference>
<dbReference type="PROSITE" id="PS50112">
    <property type="entry name" value="PAS"/>
    <property type="match status" value="1"/>
</dbReference>
<dbReference type="CDD" id="cd16922">
    <property type="entry name" value="HATPase_EvgS-ArcB-TorS-like"/>
    <property type="match status" value="1"/>
</dbReference>
<dbReference type="eggNOG" id="COG5002">
    <property type="taxonomic scope" value="Bacteria"/>
</dbReference>
<evidence type="ECO:0000256" key="1">
    <source>
        <dbReference type="ARBA" id="ARBA00000085"/>
    </source>
</evidence>
<dbReference type="PANTHER" id="PTHR43047:SF64">
    <property type="entry name" value="HISTIDINE KINASE CONTAINING CHEY-HOMOLOGOUS RECEIVER DOMAIN AND PAS DOMAIN-RELATED"/>
    <property type="match status" value="1"/>
</dbReference>
<dbReference type="InterPro" id="IPR013767">
    <property type="entry name" value="PAS_fold"/>
</dbReference>
<dbReference type="SMART" id="SM00387">
    <property type="entry name" value="HATPase_c"/>
    <property type="match status" value="1"/>
</dbReference>
<feature type="domain" description="Histidine kinase" evidence="7">
    <location>
        <begin position="497"/>
        <end position="722"/>
    </location>
</feature>
<organism evidence="10">
    <name type="scientific">Desulfovibrio sp. U5L</name>
    <dbReference type="NCBI Taxonomy" id="596152"/>
    <lineage>
        <taxon>Bacteria</taxon>
        <taxon>Pseudomonadati</taxon>
        <taxon>Thermodesulfobacteriota</taxon>
        <taxon>Desulfovibrionia</taxon>
        <taxon>Desulfovibrionales</taxon>
        <taxon>Desulfovibrionaceae</taxon>
        <taxon>Desulfovibrio</taxon>
    </lineage>
</organism>
<evidence type="ECO:0000313" key="10">
    <source>
        <dbReference type="EMBL" id="EIG52731.1"/>
    </source>
</evidence>
<feature type="transmembrane region" description="Helical" evidence="6">
    <location>
        <begin position="281"/>
        <end position="302"/>
    </location>
</feature>
<keyword evidence="5" id="KW-0418">Kinase</keyword>
<dbReference type="CDD" id="cd18774">
    <property type="entry name" value="PDC2_HK_sensor"/>
    <property type="match status" value="1"/>
</dbReference>
<keyword evidence="4" id="KW-0808">Transferase</keyword>
<dbReference type="Pfam" id="PF00989">
    <property type="entry name" value="PAS"/>
    <property type="match status" value="1"/>
</dbReference>
<dbReference type="InterPro" id="IPR036890">
    <property type="entry name" value="HATPase_C_sf"/>
</dbReference>
<feature type="domain" description="PAS" evidence="8">
    <location>
        <begin position="353"/>
        <end position="423"/>
    </location>
</feature>
<dbReference type="GO" id="GO:0006355">
    <property type="term" value="P:regulation of DNA-templated transcription"/>
    <property type="evidence" value="ECO:0007669"/>
    <property type="project" value="InterPro"/>
</dbReference>
<protein>
    <recommendedName>
        <fullName evidence="2">histidine kinase</fullName>
        <ecNumber evidence="2">2.7.13.3</ecNumber>
    </recommendedName>
</protein>
<evidence type="ECO:0000256" key="4">
    <source>
        <dbReference type="ARBA" id="ARBA00022679"/>
    </source>
</evidence>
<dbReference type="GO" id="GO:0000155">
    <property type="term" value="F:phosphorelay sensor kinase activity"/>
    <property type="evidence" value="ECO:0007669"/>
    <property type="project" value="InterPro"/>
</dbReference>
<dbReference type="SUPFAM" id="SSF55874">
    <property type="entry name" value="ATPase domain of HSP90 chaperone/DNA topoisomerase II/histidine kinase"/>
    <property type="match status" value="1"/>
</dbReference>
<dbReference type="InterPro" id="IPR035965">
    <property type="entry name" value="PAS-like_dom_sf"/>
</dbReference>
<sequence>MRIDKNFSLGIRTWLLLLCVLAMLPVLLFAAFTVVELERAEQQAAQAALARRAEAAANAVAQRLGTYVASLEALARCDDALQGKLPAVYEHAKRLLPLHRDVLAITLTGPDGEQLFNTLEPFGEVLAPVRDTDQVRRFFTGTRPAVSGPFFGSVSRKLVVAVSVPVVSGGKVTASLRMFSATEAWTRALEDLRLPAEWAALIADDSGTVVARSLAPQTSVGTKASLSLQQAIRTESAGMIDTVTREGVPVKAAFARVPGWGWVVAVGVPISVLRAPFVRSLWMVCGGGGLLLLVGLLVALWLSRLLAAKVSLAAKASAALAAGSDALLPATRVRELDAMGASLGAAEKTLRESVARFRAVFEQAAVGISLVSPDGRFLQVNDRYREITGYGTGELAGLGPGDITHPEDVEDEEAEFKRLLAASSAPHQREKRFVRKDGSVVWASLAASPVTDAAGNLLYFIGVIQDITRRKELTEALCQAKETAERASRAKSDFMANMSHEIRTPMNGIMGMIHLARLKSADPAIFQYLDLADLSARHLLGIVNDVLDLAKMEAGKVRLLREPFALRREIRTAIEPMRAAAGEKGLAFALAVAPDVPDEVTGDAGRLRQVLANVVGNAVKFTGTGRIDIRVDLDDEAAGDEAVVRRLLFTVRDTGIGIPAERLGDIFESFEQAHTSAHVLYGGAGLGLPISRRLVEAMGGAIDVASQEGQGSTFTFTVWLEMSGPPAAESQAAPA</sequence>
<dbReference type="InterPro" id="IPR005467">
    <property type="entry name" value="His_kinase_dom"/>
</dbReference>
<keyword evidence="6" id="KW-1133">Transmembrane helix</keyword>
<dbReference type="AlphaFoldDB" id="I2PYX5"/>
<dbReference type="EC" id="2.7.13.3" evidence="2"/>
<dbReference type="NCBIfam" id="TIGR00229">
    <property type="entry name" value="sensory_box"/>
    <property type="match status" value="1"/>
</dbReference>
<dbReference type="Gene3D" id="3.30.565.10">
    <property type="entry name" value="Histidine kinase-like ATPase, C-terminal domain"/>
    <property type="match status" value="1"/>
</dbReference>
<dbReference type="InterPro" id="IPR000700">
    <property type="entry name" value="PAS-assoc_C"/>
</dbReference>
<comment type="catalytic activity">
    <reaction evidence="1">
        <text>ATP + protein L-histidine = ADP + protein N-phospho-L-histidine.</text>
        <dbReference type="EC" id="2.7.13.3"/>
    </reaction>
</comment>
<evidence type="ECO:0000259" key="9">
    <source>
        <dbReference type="PROSITE" id="PS50113"/>
    </source>
</evidence>